<dbReference type="OrthoDB" id="2906425at2759"/>
<dbReference type="PANTHER" id="PTHR21310">
    <property type="entry name" value="AMINOGLYCOSIDE PHOSPHOTRANSFERASE-RELATED-RELATED"/>
    <property type="match status" value="1"/>
</dbReference>
<dbReference type="SUPFAM" id="SSF56112">
    <property type="entry name" value="Protein kinase-like (PK-like)"/>
    <property type="match status" value="1"/>
</dbReference>
<accession>A0A8T9CER0</accession>
<dbReference type="Gene3D" id="3.90.1200.10">
    <property type="match status" value="1"/>
</dbReference>
<evidence type="ECO:0000313" key="2">
    <source>
        <dbReference type="EMBL" id="TVY82410.1"/>
    </source>
</evidence>
<proteinExistence type="predicted"/>
<organism evidence="2 3">
    <name type="scientific">Lachnellula suecica</name>
    <dbReference type="NCBI Taxonomy" id="602035"/>
    <lineage>
        <taxon>Eukaryota</taxon>
        <taxon>Fungi</taxon>
        <taxon>Dikarya</taxon>
        <taxon>Ascomycota</taxon>
        <taxon>Pezizomycotina</taxon>
        <taxon>Leotiomycetes</taxon>
        <taxon>Helotiales</taxon>
        <taxon>Lachnaceae</taxon>
        <taxon>Lachnellula</taxon>
    </lineage>
</organism>
<dbReference type="EMBL" id="QGMK01000322">
    <property type="protein sequence ID" value="TVY82410.1"/>
    <property type="molecule type" value="Genomic_DNA"/>
</dbReference>
<dbReference type="PANTHER" id="PTHR21310:SF58">
    <property type="entry name" value="AMINOGLYCOSIDE PHOSPHOTRANSFERASE DOMAIN-CONTAINING PROTEIN"/>
    <property type="match status" value="1"/>
</dbReference>
<feature type="domain" description="Aminoglycoside phosphotransferase" evidence="1">
    <location>
        <begin position="80"/>
        <end position="271"/>
    </location>
</feature>
<sequence length="294" mass="33845">MVFSQGQPHYHHYEAAPLCAAPLSHKPPSKDCKFQSKSIMTERTISAAEIAKAERLGQLCTVYKVDATTIVKSSDSIRLSEAATMKFVQTHTTIPVPEIYNAYQDPETGHVRIIMELVKGDCLDKVWDKFDESQKQTVIDQLRDFFTQMRNIKGQFVGCVDGTACEDNIFTDLSYGPYDNEEQFNEGILKALKSSRQGSYVDLVCEMVRTFKNHEIVLTHGDFAPRNILVQGTKVVAVLDWEMSGFYPEYWEYVKALWRPDWQSRWVKEKVSDQILKPYLTELAVVWHTREITW</sequence>
<dbReference type="AlphaFoldDB" id="A0A8T9CER0"/>
<dbReference type="CDD" id="cd05120">
    <property type="entry name" value="APH_ChoK_like"/>
    <property type="match status" value="1"/>
</dbReference>
<evidence type="ECO:0000313" key="3">
    <source>
        <dbReference type="Proteomes" id="UP000469558"/>
    </source>
</evidence>
<dbReference type="InterPro" id="IPR051678">
    <property type="entry name" value="AGP_Transferase"/>
</dbReference>
<protein>
    <recommendedName>
        <fullName evidence="1">Aminoglycoside phosphotransferase domain-containing protein</fullName>
    </recommendedName>
</protein>
<evidence type="ECO:0000259" key="1">
    <source>
        <dbReference type="Pfam" id="PF01636"/>
    </source>
</evidence>
<dbReference type="Proteomes" id="UP000469558">
    <property type="component" value="Unassembled WGS sequence"/>
</dbReference>
<dbReference type="InterPro" id="IPR002575">
    <property type="entry name" value="Aminoglycoside_PTrfase"/>
</dbReference>
<name>A0A8T9CER0_9HELO</name>
<dbReference type="Pfam" id="PF01636">
    <property type="entry name" value="APH"/>
    <property type="match status" value="1"/>
</dbReference>
<reference evidence="2 3" key="1">
    <citation type="submission" date="2018-05" db="EMBL/GenBank/DDBJ databases">
        <title>Genome sequencing and assembly of the regulated plant pathogen Lachnellula willkommii and related sister species for the development of diagnostic species identification markers.</title>
        <authorList>
            <person name="Giroux E."/>
            <person name="Bilodeau G."/>
        </authorList>
    </citation>
    <scope>NUCLEOTIDE SEQUENCE [LARGE SCALE GENOMIC DNA]</scope>
    <source>
        <strain evidence="2 3">CBS 268.59</strain>
    </source>
</reference>
<dbReference type="InterPro" id="IPR011009">
    <property type="entry name" value="Kinase-like_dom_sf"/>
</dbReference>
<gene>
    <name evidence="2" type="ORF">LSUE1_G004038</name>
</gene>
<keyword evidence="3" id="KW-1185">Reference proteome</keyword>
<comment type="caution">
    <text evidence="2">The sequence shown here is derived from an EMBL/GenBank/DDBJ whole genome shotgun (WGS) entry which is preliminary data.</text>
</comment>